<dbReference type="EMBL" id="LS974624">
    <property type="protein sequence ID" value="CAG7899493.1"/>
    <property type="molecule type" value="Genomic_DNA"/>
</dbReference>
<dbReference type="PANTHER" id="PTHR37610:SF100">
    <property type="entry name" value="COPIA-LIKE POLYPROTEIN_RETROTRANSPOSON"/>
    <property type="match status" value="1"/>
</dbReference>
<dbReference type="EMBL" id="LR031575">
    <property type="protein sequence ID" value="VDD07005.1"/>
    <property type="molecule type" value="Genomic_DNA"/>
</dbReference>
<dbReference type="PANTHER" id="PTHR37610">
    <property type="entry name" value="CCHC-TYPE DOMAIN-CONTAINING PROTEIN"/>
    <property type="match status" value="1"/>
</dbReference>
<dbReference type="Proteomes" id="UP000694005">
    <property type="component" value="Chromosome A08"/>
</dbReference>
<feature type="domain" description="Retrotransposon Copia-like N-terminal" evidence="1">
    <location>
        <begin position="37"/>
        <end position="68"/>
    </location>
</feature>
<accession>A0A3P6C8L7</accession>
<evidence type="ECO:0000259" key="1">
    <source>
        <dbReference type="Pfam" id="PF14244"/>
    </source>
</evidence>
<protein>
    <recommendedName>
        <fullName evidence="1">Retrotransposon Copia-like N-terminal domain-containing protein</fullName>
    </recommendedName>
</protein>
<dbReference type="InterPro" id="IPR029472">
    <property type="entry name" value="Copia-like_N"/>
</dbReference>
<sequence length="233" mass="27124">MAESMSLSQKINPRSPYYVDPDYQPDENLPMVILNQAEDNYFIWKTHFLEFLESKNKTGFCHGTVWTPDPSSGLYQPWKVCDARVKTWMMNSVSENFRNYVRFAETAHKAWEDLRAIFVPNVDLRIYQLRQRTATLRQDGDSLPGYFGKLRRVWEELSEYDPLVECACGGCRCEIMVRAKEAREKEQLTVFVMGLDKDLSYVTTHIMHIKPSPSVDQAYGLVARAESDMKSRR</sequence>
<organism evidence="3">
    <name type="scientific">Brassica campestris</name>
    <name type="common">Field mustard</name>
    <dbReference type="NCBI Taxonomy" id="3711"/>
    <lineage>
        <taxon>Eukaryota</taxon>
        <taxon>Viridiplantae</taxon>
        <taxon>Streptophyta</taxon>
        <taxon>Embryophyta</taxon>
        <taxon>Tracheophyta</taxon>
        <taxon>Spermatophyta</taxon>
        <taxon>Magnoliopsida</taxon>
        <taxon>eudicotyledons</taxon>
        <taxon>Gunneridae</taxon>
        <taxon>Pentapetalae</taxon>
        <taxon>rosids</taxon>
        <taxon>malvids</taxon>
        <taxon>Brassicales</taxon>
        <taxon>Brassicaceae</taxon>
        <taxon>Brassiceae</taxon>
        <taxon>Brassica</taxon>
    </lineage>
</organism>
<evidence type="ECO:0000313" key="2">
    <source>
        <dbReference type="EMBL" id="CAG7899493.1"/>
    </source>
</evidence>
<dbReference type="Gramene" id="A08p31590.2_BraZ1">
    <property type="protein sequence ID" value="A08p31590.2_BraZ1.CDS.1"/>
    <property type="gene ID" value="A08g31590.2_BraZ1"/>
</dbReference>
<evidence type="ECO:0000313" key="3">
    <source>
        <dbReference type="EMBL" id="VDD07005.1"/>
    </source>
</evidence>
<gene>
    <name evidence="3" type="ORF">BRAA08T34835Z</name>
    <name evidence="2" type="ORF">BRAPAZ1V2_A08P31590.2</name>
</gene>
<dbReference type="Pfam" id="PF14244">
    <property type="entry name" value="Retrotran_gag_3"/>
    <property type="match status" value="1"/>
</dbReference>
<dbReference type="AlphaFoldDB" id="A0A3P6C8L7"/>
<name>A0A3P6C8L7_BRACM</name>
<reference evidence="3" key="1">
    <citation type="submission" date="2018-11" db="EMBL/GenBank/DDBJ databases">
        <authorList>
            <consortium name="Genoscope - CEA"/>
            <person name="William W."/>
        </authorList>
    </citation>
    <scope>NUCLEOTIDE SEQUENCE</scope>
</reference>
<proteinExistence type="predicted"/>